<dbReference type="PANTHER" id="PTHR35010:SF2">
    <property type="entry name" value="BLL4672 PROTEIN"/>
    <property type="match status" value="1"/>
</dbReference>
<dbReference type="EMBL" id="CP127294">
    <property type="protein sequence ID" value="WIX84103.1"/>
    <property type="molecule type" value="Genomic_DNA"/>
</dbReference>
<dbReference type="PANTHER" id="PTHR35010">
    <property type="entry name" value="BLL4672 PROTEIN-RELATED"/>
    <property type="match status" value="1"/>
</dbReference>
<name>A0A9Y2IT80_9PSEU</name>
<evidence type="ECO:0000259" key="2">
    <source>
        <dbReference type="Pfam" id="PF17765"/>
    </source>
</evidence>
<dbReference type="Gene3D" id="3.30.450.180">
    <property type="match status" value="1"/>
</dbReference>
<evidence type="ECO:0000313" key="3">
    <source>
        <dbReference type="EMBL" id="WIX84103.1"/>
    </source>
</evidence>
<accession>A0A9Y2IT80</accession>
<dbReference type="AlphaFoldDB" id="A0A9Y2IT80"/>
<dbReference type="Proteomes" id="UP001236014">
    <property type="component" value="Chromosome"/>
</dbReference>
<dbReference type="KEGG" id="acab:QRX50_33435"/>
<evidence type="ECO:0000256" key="1">
    <source>
        <dbReference type="SAM" id="MobiDB-lite"/>
    </source>
</evidence>
<feature type="domain" description="MmyB-like transcription regulator ligand binding" evidence="2">
    <location>
        <begin position="2"/>
        <end position="144"/>
    </location>
</feature>
<feature type="region of interest" description="Disordered" evidence="1">
    <location>
        <begin position="138"/>
        <end position="169"/>
    </location>
</feature>
<sequence length="169" mass="18211">MQGRYLDVLAANPVVAALSPVYTPGTNLLRAVLLDPAAQEFFTGWEARVGGLVASLRAASQPDDPRLAGLVEELSAESELFRRLWPRHDVRPQPGGETHRLCHPRVGELELQYDKFAVTGAEDQLMVIYHAEPGTRSAEGLRKLAEDLSGPGGTPAPPGRTSPTAHASR</sequence>
<organism evidence="3 4">
    <name type="scientific">Amycolatopsis carbonis</name>
    <dbReference type="NCBI Taxonomy" id="715471"/>
    <lineage>
        <taxon>Bacteria</taxon>
        <taxon>Bacillati</taxon>
        <taxon>Actinomycetota</taxon>
        <taxon>Actinomycetes</taxon>
        <taxon>Pseudonocardiales</taxon>
        <taxon>Pseudonocardiaceae</taxon>
        <taxon>Amycolatopsis</taxon>
    </lineage>
</organism>
<dbReference type="Pfam" id="PF17765">
    <property type="entry name" value="MLTR_LBD"/>
    <property type="match status" value="1"/>
</dbReference>
<evidence type="ECO:0000313" key="4">
    <source>
        <dbReference type="Proteomes" id="UP001236014"/>
    </source>
</evidence>
<keyword evidence="4" id="KW-1185">Reference proteome</keyword>
<gene>
    <name evidence="3" type="ORF">QRX50_33435</name>
</gene>
<dbReference type="RefSeq" id="WP_285974637.1">
    <property type="nucleotide sequence ID" value="NZ_CP127294.1"/>
</dbReference>
<reference evidence="3 4" key="1">
    <citation type="submission" date="2023-06" db="EMBL/GenBank/DDBJ databases">
        <authorList>
            <person name="Oyuntsetseg B."/>
            <person name="Kim S.B."/>
        </authorList>
    </citation>
    <scope>NUCLEOTIDE SEQUENCE [LARGE SCALE GENOMIC DNA]</scope>
    <source>
        <strain evidence="3 4">2-15</strain>
    </source>
</reference>
<proteinExistence type="predicted"/>
<dbReference type="InterPro" id="IPR041413">
    <property type="entry name" value="MLTR_LBD"/>
</dbReference>
<protein>
    <recommendedName>
        <fullName evidence="2">MmyB-like transcription regulator ligand binding domain-containing protein</fullName>
    </recommendedName>
</protein>